<proteinExistence type="predicted"/>
<dbReference type="AlphaFoldDB" id="A0A7C4R5X9"/>
<name>A0A7C4R5X9_UNCC3</name>
<sequence>MKLLLDAEEPRIRFTLYEDDGQQLRVGFNIYDAKTSQHLRVHKVVKCLLGFVCREDELRVPSKRYGFSFSEEWEQGTPPDIRVNKWKIKIMDEFIQKFQEFVSDLIPGLMVDLEFHDMSQEENMYNYRAFRENSVKKSDEGDEENDGTH</sequence>
<comment type="caution">
    <text evidence="1">The sequence shown here is derived from an EMBL/GenBank/DDBJ whole genome shotgun (WGS) entry which is preliminary data.</text>
</comment>
<reference evidence="1" key="1">
    <citation type="journal article" date="2020" name="mSystems">
        <title>Genome- and Community-Level Interaction Insights into Carbon Utilization and Element Cycling Functions of Hydrothermarchaeota in Hydrothermal Sediment.</title>
        <authorList>
            <person name="Zhou Z."/>
            <person name="Liu Y."/>
            <person name="Xu W."/>
            <person name="Pan J."/>
            <person name="Luo Z.H."/>
            <person name="Li M."/>
        </authorList>
    </citation>
    <scope>NUCLEOTIDE SEQUENCE [LARGE SCALE GENOMIC DNA]</scope>
    <source>
        <strain evidence="1">SpSt-579</strain>
    </source>
</reference>
<dbReference type="EMBL" id="DSYQ01000018">
    <property type="protein sequence ID" value="HGT71301.1"/>
    <property type="molecule type" value="Genomic_DNA"/>
</dbReference>
<accession>A0A7C4R5X9</accession>
<protein>
    <submittedName>
        <fullName evidence="1">Uncharacterized protein</fullName>
    </submittedName>
</protein>
<organism evidence="1">
    <name type="scientific">candidate division CPR3 bacterium</name>
    <dbReference type="NCBI Taxonomy" id="2268181"/>
    <lineage>
        <taxon>Bacteria</taxon>
        <taxon>Bacteria division CPR3</taxon>
    </lineage>
</organism>
<gene>
    <name evidence="1" type="ORF">ENT43_03515</name>
</gene>
<evidence type="ECO:0000313" key="1">
    <source>
        <dbReference type="EMBL" id="HGT71301.1"/>
    </source>
</evidence>